<evidence type="ECO:0000313" key="1">
    <source>
        <dbReference type="EMBL" id="KAF8900246.1"/>
    </source>
</evidence>
<dbReference type="AlphaFoldDB" id="A0A9P5TMW3"/>
<sequence>MWSEDEFYHKQRENLGTLECDAEQFRDFKRMGSSYWVLSRRGWRQAQVKGRESDKCRLPVMGAAVAQVAPSRNNPSEKLVLPRSTWGAGRIGMGSNDLVIAEAGKPVPCLQDQLDHKVEV</sequence>
<keyword evidence="2" id="KW-1185">Reference proteome</keyword>
<reference evidence="1" key="1">
    <citation type="submission" date="2020-11" db="EMBL/GenBank/DDBJ databases">
        <authorList>
            <consortium name="DOE Joint Genome Institute"/>
            <person name="Ahrendt S."/>
            <person name="Riley R."/>
            <person name="Andreopoulos W."/>
            <person name="LaButti K."/>
            <person name="Pangilinan J."/>
            <person name="Ruiz-duenas F.J."/>
            <person name="Barrasa J.M."/>
            <person name="Sanchez-Garcia M."/>
            <person name="Camarero S."/>
            <person name="Miyauchi S."/>
            <person name="Serrano A."/>
            <person name="Linde D."/>
            <person name="Babiker R."/>
            <person name="Drula E."/>
            <person name="Ayuso-Fernandez I."/>
            <person name="Pacheco R."/>
            <person name="Padilla G."/>
            <person name="Ferreira P."/>
            <person name="Barriuso J."/>
            <person name="Kellner H."/>
            <person name="Castanera R."/>
            <person name="Alfaro M."/>
            <person name="Ramirez L."/>
            <person name="Pisabarro A.G."/>
            <person name="Kuo A."/>
            <person name="Tritt A."/>
            <person name="Lipzen A."/>
            <person name="He G."/>
            <person name="Yan M."/>
            <person name="Ng V."/>
            <person name="Cullen D."/>
            <person name="Martin F."/>
            <person name="Rosso M.-N."/>
            <person name="Henrissat B."/>
            <person name="Hibbett D."/>
            <person name="Martinez A.T."/>
            <person name="Grigoriev I.V."/>
        </authorList>
    </citation>
    <scope>NUCLEOTIDE SEQUENCE</scope>
    <source>
        <strain evidence="1">AH 44721</strain>
    </source>
</reference>
<comment type="caution">
    <text evidence="1">The sequence shown here is derived from an EMBL/GenBank/DDBJ whole genome shotgun (WGS) entry which is preliminary data.</text>
</comment>
<proteinExistence type="predicted"/>
<protein>
    <submittedName>
        <fullName evidence="1">Uncharacterized protein</fullName>
    </submittedName>
</protein>
<organism evidence="1 2">
    <name type="scientific">Gymnopilus junonius</name>
    <name type="common">Spectacular rustgill mushroom</name>
    <name type="synonym">Gymnopilus spectabilis subsp. junonius</name>
    <dbReference type="NCBI Taxonomy" id="109634"/>
    <lineage>
        <taxon>Eukaryota</taxon>
        <taxon>Fungi</taxon>
        <taxon>Dikarya</taxon>
        <taxon>Basidiomycota</taxon>
        <taxon>Agaricomycotina</taxon>
        <taxon>Agaricomycetes</taxon>
        <taxon>Agaricomycetidae</taxon>
        <taxon>Agaricales</taxon>
        <taxon>Agaricineae</taxon>
        <taxon>Hymenogastraceae</taxon>
        <taxon>Gymnopilus</taxon>
    </lineage>
</organism>
<gene>
    <name evidence="1" type="ORF">CPB84DRAFT_1825058</name>
</gene>
<evidence type="ECO:0000313" key="2">
    <source>
        <dbReference type="Proteomes" id="UP000724874"/>
    </source>
</evidence>
<dbReference type="Proteomes" id="UP000724874">
    <property type="component" value="Unassembled WGS sequence"/>
</dbReference>
<accession>A0A9P5TMW3</accession>
<name>A0A9P5TMW3_GYMJU</name>
<dbReference type="EMBL" id="JADNYJ010000048">
    <property type="protein sequence ID" value="KAF8900246.1"/>
    <property type="molecule type" value="Genomic_DNA"/>
</dbReference>